<reference evidence="2 3" key="1">
    <citation type="journal article" date="2015" name="Genome Announc.">
        <title>Expanding the biotechnology potential of lactobacilli through comparative genomics of 213 strains and associated genera.</title>
        <authorList>
            <person name="Sun Z."/>
            <person name="Harris H.M."/>
            <person name="McCann A."/>
            <person name="Guo C."/>
            <person name="Argimon S."/>
            <person name="Zhang W."/>
            <person name="Yang X."/>
            <person name="Jeffery I.B."/>
            <person name="Cooney J.C."/>
            <person name="Kagawa T.F."/>
            <person name="Liu W."/>
            <person name="Song Y."/>
            <person name="Salvetti E."/>
            <person name="Wrobel A."/>
            <person name="Rasinkangas P."/>
            <person name="Parkhill J."/>
            <person name="Rea M.C."/>
            <person name="O'Sullivan O."/>
            <person name="Ritari J."/>
            <person name="Douillard F.P."/>
            <person name="Paul Ross R."/>
            <person name="Yang R."/>
            <person name="Briner A.E."/>
            <person name="Felis G.E."/>
            <person name="de Vos W.M."/>
            <person name="Barrangou R."/>
            <person name="Klaenhammer T.R."/>
            <person name="Caufield P.W."/>
            <person name="Cui Y."/>
            <person name="Zhang H."/>
            <person name="O'Toole P.W."/>
        </authorList>
    </citation>
    <scope>NUCLEOTIDE SEQUENCE [LARGE SCALE GENOMIC DNA]</scope>
    <source>
        <strain evidence="2 3">DSM 19971</strain>
    </source>
</reference>
<organism evidence="2 3">
    <name type="scientific">Liquorilactobacillus uvarum DSM 19971</name>
    <dbReference type="NCBI Taxonomy" id="1423812"/>
    <lineage>
        <taxon>Bacteria</taxon>
        <taxon>Bacillati</taxon>
        <taxon>Bacillota</taxon>
        <taxon>Bacilli</taxon>
        <taxon>Lactobacillales</taxon>
        <taxon>Lactobacillaceae</taxon>
        <taxon>Liquorilactobacillus</taxon>
    </lineage>
</organism>
<sequence length="97" mass="11223">MLHIKKIESYSLAEAIIGLLFISVAVIFFCENERYFAQNKKKAVAQYEATERLDNISKKILIDNEKKVLSKNEANHLQNKVSVKNRYGTLEVKIKNH</sequence>
<dbReference type="RefSeq" id="WP_057737336.1">
    <property type="nucleotide sequence ID" value="NZ_AZEG01000013.1"/>
</dbReference>
<feature type="transmembrane region" description="Helical" evidence="1">
    <location>
        <begin position="12"/>
        <end position="29"/>
    </location>
</feature>
<keyword evidence="3" id="KW-1185">Reference proteome</keyword>
<dbReference type="STRING" id="1423812.FD20_GL000520"/>
<keyword evidence="1" id="KW-1133">Transmembrane helix</keyword>
<keyword evidence="1" id="KW-0812">Transmembrane</keyword>
<dbReference type="AlphaFoldDB" id="A0A0R1Q4Y7"/>
<name>A0A0R1Q4Y7_9LACO</name>
<proteinExistence type="predicted"/>
<dbReference type="OrthoDB" id="2299835at2"/>
<evidence type="ECO:0000313" key="2">
    <source>
        <dbReference type="EMBL" id="KRL37338.1"/>
    </source>
</evidence>
<gene>
    <name evidence="2" type="ORF">FD20_GL000520</name>
</gene>
<dbReference type="Proteomes" id="UP000051155">
    <property type="component" value="Unassembled WGS sequence"/>
</dbReference>
<comment type="caution">
    <text evidence="2">The sequence shown here is derived from an EMBL/GenBank/DDBJ whole genome shotgun (WGS) entry which is preliminary data.</text>
</comment>
<protein>
    <submittedName>
        <fullName evidence="2">Uncharacterized protein</fullName>
    </submittedName>
</protein>
<dbReference type="PATRIC" id="fig|1423812.3.peg.550"/>
<dbReference type="EMBL" id="AZEG01000013">
    <property type="protein sequence ID" value="KRL37338.1"/>
    <property type="molecule type" value="Genomic_DNA"/>
</dbReference>
<accession>A0A0R1Q4Y7</accession>
<evidence type="ECO:0000313" key="3">
    <source>
        <dbReference type="Proteomes" id="UP000051155"/>
    </source>
</evidence>
<evidence type="ECO:0000256" key="1">
    <source>
        <dbReference type="SAM" id="Phobius"/>
    </source>
</evidence>
<keyword evidence="1" id="KW-0472">Membrane</keyword>